<dbReference type="RefSeq" id="XP_064673678.1">
    <property type="nucleotide sequence ID" value="XM_064808936.1"/>
</dbReference>
<feature type="compositionally biased region" description="Low complexity" evidence="1">
    <location>
        <begin position="490"/>
        <end position="502"/>
    </location>
</feature>
<gene>
    <name evidence="2" type="ORF">N656DRAFT_224664</name>
</gene>
<comment type="caution">
    <text evidence="2">The sequence shown here is derived from an EMBL/GenBank/DDBJ whole genome shotgun (WGS) entry which is preliminary data.</text>
</comment>
<sequence length="623" mass="67335">MGDLAGLVRTTRRDLPGMSDRWGFQRGSRRTLKGDPNGHYRPQRDPGKPQPEPLHEEMTQVDGSGREANSQLRPSLPMASLWPGWEALPAILTRVPPRRPVGQPRRDRRTSRSAAPIGSPSATTAQQAPPNPASPSGLHPKPFRSPARAPCARVIGPGPEPQPPAPYVQASTTTAAAAAQTVSSSTNPALTTATRPPSSPHITTALTPEILKRLLDAFDHALGGSHARYVVAGRAALVVWGLRIAHLMPSKVSILCPEAADRDAMVTRAKKLGWWATPCPGEGDAWFLAVPVSVNDSGTTGNSSNPAAGGGNGTVTVGMILRVTADKAEWERLEKGTVSPAQLAEPYIGWVGEMLRTTAKVLHPPALLDRFAALWLEAAQRPGVAVVKAVHGLAKMILWMLRRFEEDVTRSGGGRWRLTEHDVSRVVDAQFWIPFVRSHPGSLTLLTKCGLRGPMDGYLLGLERSTSGDGPKNEPSEVEVIERAPEGEAVESAPEAEVAQRASEAEVVERASEEEAAQRPSDAELESASDAGFDSPSSPQSTATTHEGEETIPRQSLLEDLRSIDLAGPAPYSHLRSEEVDRGMIKYRPYRRADADPWFGPHPHPTWRKDARHDLGIDIVELY</sequence>
<feature type="compositionally biased region" description="Polar residues" evidence="1">
    <location>
        <begin position="535"/>
        <end position="545"/>
    </location>
</feature>
<protein>
    <submittedName>
        <fullName evidence="2">Uncharacterized protein</fullName>
    </submittedName>
</protein>
<evidence type="ECO:0000256" key="1">
    <source>
        <dbReference type="SAM" id="MobiDB-lite"/>
    </source>
</evidence>
<feature type="compositionally biased region" description="Low complexity" evidence="1">
    <location>
        <begin position="168"/>
        <end position="186"/>
    </location>
</feature>
<evidence type="ECO:0000313" key="3">
    <source>
        <dbReference type="Proteomes" id="UP001302812"/>
    </source>
</evidence>
<accession>A0AAN6YWH5</accession>
<dbReference type="AlphaFoldDB" id="A0AAN6YWH5"/>
<organism evidence="2 3">
    <name type="scientific">Canariomyces notabilis</name>
    <dbReference type="NCBI Taxonomy" id="2074819"/>
    <lineage>
        <taxon>Eukaryota</taxon>
        <taxon>Fungi</taxon>
        <taxon>Dikarya</taxon>
        <taxon>Ascomycota</taxon>
        <taxon>Pezizomycotina</taxon>
        <taxon>Sordariomycetes</taxon>
        <taxon>Sordariomycetidae</taxon>
        <taxon>Sordariales</taxon>
        <taxon>Chaetomiaceae</taxon>
        <taxon>Canariomyces</taxon>
    </lineage>
</organism>
<feature type="compositionally biased region" description="Basic and acidic residues" evidence="1">
    <location>
        <begin position="503"/>
        <end position="517"/>
    </location>
</feature>
<feature type="compositionally biased region" description="Basic and acidic residues" evidence="1">
    <location>
        <begin position="546"/>
        <end position="557"/>
    </location>
</feature>
<evidence type="ECO:0000313" key="2">
    <source>
        <dbReference type="EMBL" id="KAK4116108.1"/>
    </source>
</evidence>
<dbReference type="Proteomes" id="UP001302812">
    <property type="component" value="Unassembled WGS sequence"/>
</dbReference>
<feature type="compositionally biased region" description="Basic and acidic residues" evidence="1">
    <location>
        <begin position="32"/>
        <end position="58"/>
    </location>
</feature>
<feature type="region of interest" description="Disordered" evidence="1">
    <location>
        <begin position="484"/>
        <end position="557"/>
    </location>
</feature>
<feature type="compositionally biased region" description="Low complexity" evidence="1">
    <location>
        <begin position="119"/>
        <end position="128"/>
    </location>
</feature>
<keyword evidence="3" id="KW-1185">Reference proteome</keyword>
<feature type="compositionally biased region" description="Polar residues" evidence="1">
    <location>
        <begin position="187"/>
        <end position="202"/>
    </location>
</feature>
<feature type="region of interest" description="Disordered" evidence="1">
    <location>
        <begin position="1"/>
        <end position="77"/>
    </location>
</feature>
<dbReference type="GeneID" id="89933059"/>
<feature type="region of interest" description="Disordered" evidence="1">
    <location>
        <begin position="96"/>
        <end position="202"/>
    </location>
</feature>
<proteinExistence type="predicted"/>
<dbReference type="EMBL" id="MU853333">
    <property type="protein sequence ID" value="KAK4116108.1"/>
    <property type="molecule type" value="Genomic_DNA"/>
</dbReference>
<name>A0AAN6YWH5_9PEZI</name>
<reference evidence="2" key="1">
    <citation type="journal article" date="2023" name="Mol. Phylogenet. Evol.">
        <title>Genome-scale phylogeny and comparative genomics of the fungal order Sordariales.</title>
        <authorList>
            <person name="Hensen N."/>
            <person name="Bonometti L."/>
            <person name="Westerberg I."/>
            <person name="Brannstrom I.O."/>
            <person name="Guillou S."/>
            <person name="Cros-Aarteil S."/>
            <person name="Calhoun S."/>
            <person name="Haridas S."/>
            <person name="Kuo A."/>
            <person name="Mondo S."/>
            <person name="Pangilinan J."/>
            <person name="Riley R."/>
            <person name="LaButti K."/>
            <person name="Andreopoulos B."/>
            <person name="Lipzen A."/>
            <person name="Chen C."/>
            <person name="Yan M."/>
            <person name="Daum C."/>
            <person name="Ng V."/>
            <person name="Clum A."/>
            <person name="Steindorff A."/>
            <person name="Ohm R.A."/>
            <person name="Martin F."/>
            <person name="Silar P."/>
            <person name="Natvig D.O."/>
            <person name="Lalanne C."/>
            <person name="Gautier V."/>
            <person name="Ament-Velasquez S.L."/>
            <person name="Kruys A."/>
            <person name="Hutchinson M.I."/>
            <person name="Powell A.J."/>
            <person name="Barry K."/>
            <person name="Miller A.N."/>
            <person name="Grigoriev I.V."/>
            <person name="Debuchy R."/>
            <person name="Gladieux P."/>
            <person name="Hiltunen Thoren M."/>
            <person name="Johannesson H."/>
        </authorList>
    </citation>
    <scope>NUCLEOTIDE SEQUENCE</scope>
    <source>
        <strain evidence="2">CBS 508.74</strain>
    </source>
</reference>
<reference evidence="2" key="2">
    <citation type="submission" date="2023-05" db="EMBL/GenBank/DDBJ databases">
        <authorList>
            <consortium name="Lawrence Berkeley National Laboratory"/>
            <person name="Steindorff A."/>
            <person name="Hensen N."/>
            <person name="Bonometti L."/>
            <person name="Westerberg I."/>
            <person name="Brannstrom I.O."/>
            <person name="Guillou S."/>
            <person name="Cros-Aarteil S."/>
            <person name="Calhoun S."/>
            <person name="Haridas S."/>
            <person name="Kuo A."/>
            <person name="Mondo S."/>
            <person name="Pangilinan J."/>
            <person name="Riley R."/>
            <person name="Labutti K."/>
            <person name="Andreopoulos B."/>
            <person name="Lipzen A."/>
            <person name="Chen C."/>
            <person name="Yanf M."/>
            <person name="Daum C."/>
            <person name="Ng V."/>
            <person name="Clum A."/>
            <person name="Ohm R."/>
            <person name="Martin F."/>
            <person name="Silar P."/>
            <person name="Natvig D."/>
            <person name="Lalanne C."/>
            <person name="Gautier V."/>
            <person name="Ament-Velasquez S.L."/>
            <person name="Kruys A."/>
            <person name="Hutchinson M.I."/>
            <person name="Powell A.J."/>
            <person name="Barry K."/>
            <person name="Miller A.N."/>
            <person name="Grigoriev I.V."/>
            <person name="Debuchy R."/>
            <person name="Gladieux P."/>
            <person name="Thoren M.H."/>
            <person name="Johannesson H."/>
        </authorList>
    </citation>
    <scope>NUCLEOTIDE SEQUENCE</scope>
    <source>
        <strain evidence="2">CBS 508.74</strain>
    </source>
</reference>